<gene>
    <name evidence="3" type="ORF">MSPICULIGERA_LOCUS18814</name>
</gene>
<evidence type="ECO:0000313" key="3">
    <source>
        <dbReference type="EMBL" id="CAJ0580620.1"/>
    </source>
</evidence>
<keyword evidence="4" id="KW-1185">Reference proteome</keyword>
<dbReference type="Gene3D" id="2.60.40.4100">
    <property type="entry name" value="Zona pellucida, ZP-C domain"/>
    <property type="match status" value="1"/>
</dbReference>
<evidence type="ECO:0000259" key="2">
    <source>
        <dbReference type="PROSITE" id="PS51034"/>
    </source>
</evidence>
<evidence type="ECO:0000256" key="1">
    <source>
        <dbReference type="SAM" id="Phobius"/>
    </source>
</evidence>
<proteinExistence type="predicted"/>
<dbReference type="InterPro" id="IPR056953">
    <property type="entry name" value="CUT_N"/>
</dbReference>
<sequence>MCMNSVFLIIVSTVCFHFVSSQQSDLIADKAVQCSSDAMLVKFLFTRPFEGSIFTEKGYNKEKCHWAGNSRSEMTVTVPILNSTECGVAHNQENDEYVVKLIVSPVDGLIVDGFSAVNVRCIYMTQDITLTLPAGQDGKHALSISGSTVEDSVVTGNGGAPLLSMQILEGHGITGQPVARASVGQRISLDVMLKDTSIYDFYVHSCFANDGLNNPDATIQIIDENGCGVRLSRAVDVPVLSSSSPDNGAKHVYLHMYGFQFTSSQFVHFECQVRPCVHSCKRQQCESGTTSAVPLIPARFRRESWEKNRINLKEDADAMENLHLTTVLQIDPPRMKRDALVWSEGEKVTSCTCVSLQLFLLAGLVEMAVGALMTMLLLRICRNPLTAKDFNH</sequence>
<dbReference type="AlphaFoldDB" id="A0AA36D499"/>
<keyword evidence="1" id="KW-0472">Membrane</keyword>
<dbReference type="PROSITE" id="PS51034">
    <property type="entry name" value="ZP_2"/>
    <property type="match status" value="1"/>
</dbReference>
<dbReference type="Pfam" id="PF25057">
    <property type="entry name" value="CUT_N"/>
    <property type="match status" value="1"/>
</dbReference>
<dbReference type="InterPro" id="IPR042235">
    <property type="entry name" value="ZP-C_dom"/>
</dbReference>
<accession>A0AA36D499</accession>
<protein>
    <recommendedName>
        <fullName evidence="2">ZP domain-containing protein</fullName>
    </recommendedName>
</protein>
<feature type="transmembrane region" description="Helical" evidence="1">
    <location>
        <begin position="358"/>
        <end position="378"/>
    </location>
</feature>
<organism evidence="3 4">
    <name type="scientific">Mesorhabditis spiculigera</name>
    <dbReference type="NCBI Taxonomy" id="96644"/>
    <lineage>
        <taxon>Eukaryota</taxon>
        <taxon>Metazoa</taxon>
        <taxon>Ecdysozoa</taxon>
        <taxon>Nematoda</taxon>
        <taxon>Chromadorea</taxon>
        <taxon>Rhabditida</taxon>
        <taxon>Rhabditina</taxon>
        <taxon>Rhabditomorpha</taxon>
        <taxon>Rhabditoidea</taxon>
        <taxon>Rhabditidae</taxon>
        <taxon>Mesorhabditinae</taxon>
        <taxon>Mesorhabditis</taxon>
    </lineage>
</organism>
<dbReference type="EMBL" id="CATQJA010002662">
    <property type="protein sequence ID" value="CAJ0580620.1"/>
    <property type="molecule type" value="Genomic_DNA"/>
</dbReference>
<dbReference type="InterPro" id="IPR057475">
    <property type="entry name" value="CUT_C"/>
</dbReference>
<evidence type="ECO:0000313" key="4">
    <source>
        <dbReference type="Proteomes" id="UP001177023"/>
    </source>
</evidence>
<dbReference type="Proteomes" id="UP001177023">
    <property type="component" value="Unassembled WGS sequence"/>
</dbReference>
<dbReference type="Pfam" id="PF25301">
    <property type="entry name" value="CUT_C"/>
    <property type="match status" value="1"/>
</dbReference>
<dbReference type="SMART" id="SM00241">
    <property type="entry name" value="ZP"/>
    <property type="match status" value="1"/>
</dbReference>
<keyword evidence="1" id="KW-0812">Transmembrane</keyword>
<keyword evidence="1" id="KW-1133">Transmembrane helix</keyword>
<feature type="domain" description="ZP" evidence="2">
    <location>
        <begin position="33"/>
        <end position="292"/>
    </location>
</feature>
<name>A0AA36D499_9BILA</name>
<comment type="caution">
    <text evidence="3">The sequence shown here is derived from an EMBL/GenBank/DDBJ whole genome shotgun (WGS) entry which is preliminary data.</text>
</comment>
<dbReference type="PANTHER" id="PTHR46560:SF13">
    <property type="entry name" value="ZP DOMAIN-CONTAINING PROTEIN"/>
    <property type="match status" value="1"/>
</dbReference>
<dbReference type="PANTHER" id="PTHR46560">
    <property type="entry name" value="CYPHER, ISOFORM B"/>
    <property type="match status" value="1"/>
</dbReference>
<dbReference type="InterPro" id="IPR001507">
    <property type="entry name" value="ZP_dom"/>
</dbReference>
<feature type="non-terminal residue" evidence="3">
    <location>
        <position position="1"/>
    </location>
</feature>
<reference evidence="3" key="1">
    <citation type="submission" date="2023-06" db="EMBL/GenBank/DDBJ databases">
        <authorList>
            <person name="Delattre M."/>
        </authorList>
    </citation>
    <scope>NUCLEOTIDE SEQUENCE</scope>
    <source>
        <strain evidence="3">AF72</strain>
    </source>
</reference>